<name>A0AAE0QT61_9TELE</name>
<keyword evidence="2" id="KW-0732">Signal</keyword>
<dbReference type="SMART" id="SM00369">
    <property type="entry name" value="LRR_TYP"/>
    <property type="match status" value="7"/>
</dbReference>
<keyword evidence="4" id="KW-0325">Glycoprotein</keyword>
<evidence type="ECO:0000313" key="6">
    <source>
        <dbReference type="Proteomes" id="UP001274896"/>
    </source>
</evidence>
<keyword evidence="1" id="KW-0433">Leucine-rich repeat</keyword>
<dbReference type="AlphaFoldDB" id="A0AAE0QT61"/>
<evidence type="ECO:0000256" key="2">
    <source>
        <dbReference type="ARBA" id="ARBA00022729"/>
    </source>
</evidence>
<dbReference type="Pfam" id="PF13855">
    <property type="entry name" value="LRR_8"/>
    <property type="match status" value="2"/>
</dbReference>
<dbReference type="FunFam" id="3.80.10.10:FF:000770">
    <property type="entry name" value="Uncharacterized protein"/>
    <property type="match status" value="1"/>
</dbReference>
<dbReference type="SUPFAM" id="SSF52058">
    <property type="entry name" value="L domain-like"/>
    <property type="match status" value="1"/>
</dbReference>
<dbReference type="Gene3D" id="3.80.10.10">
    <property type="entry name" value="Ribonuclease Inhibitor"/>
    <property type="match status" value="3"/>
</dbReference>
<dbReference type="EMBL" id="JAUCMX010000011">
    <property type="protein sequence ID" value="KAK3531022.1"/>
    <property type="molecule type" value="Genomic_DNA"/>
</dbReference>
<dbReference type="PANTHER" id="PTHR45712">
    <property type="entry name" value="AGAP008170-PA"/>
    <property type="match status" value="1"/>
</dbReference>
<dbReference type="Pfam" id="PF00560">
    <property type="entry name" value="LRR_1"/>
    <property type="match status" value="1"/>
</dbReference>
<reference evidence="5" key="1">
    <citation type="submission" date="2023-06" db="EMBL/GenBank/DDBJ databases">
        <title>Male Hemibagrus guttatus genome.</title>
        <authorList>
            <person name="Bian C."/>
        </authorList>
    </citation>
    <scope>NUCLEOTIDE SEQUENCE</scope>
    <source>
        <strain evidence="5">Male_cb2023</strain>
        <tissue evidence="5">Muscle</tissue>
    </source>
</reference>
<proteinExistence type="predicted"/>
<dbReference type="InterPro" id="IPR032675">
    <property type="entry name" value="LRR_dom_sf"/>
</dbReference>
<sequence length="309" mass="33954">MSCECVDNTTVTCLNKNLLDLPLPLQGTKYLSVSDNRIQALPSKGLEELHVLDLTNNDLSEWLTGATRLVNMGNLTHLHLRGNGLSTFKTGLFQELKNLTYLDLTENNVKMIPQKFLQGLSKLQTLSLSLNQIHTLSCGAFEEASELRVLHLNSNNIEVLDTCVFENCVNLNSLFLSNNHLKSVNQGTFRSAIGLVHLDLSSNMLITVPTDALKDTSNLTSLYLQKNAISTPPTNDNVKSPASLTDAKLKELLENISENQGEGVQDSGETGHAVWFRDSVTEEETGVRARGSRAEDVEVLFGSDKIGQD</sequence>
<dbReference type="PANTHER" id="PTHR45712:SF22">
    <property type="entry name" value="INSULIN-LIKE GROWTH FACTOR-BINDING PROTEIN COMPLEX ACID LABILE SUBUNIT"/>
    <property type="match status" value="1"/>
</dbReference>
<dbReference type="Proteomes" id="UP001274896">
    <property type="component" value="Unassembled WGS sequence"/>
</dbReference>
<gene>
    <name evidence="5" type="ORF">QTP70_007866</name>
</gene>
<evidence type="ECO:0000256" key="1">
    <source>
        <dbReference type="ARBA" id="ARBA00022614"/>
    </source>
</evidence>
<dbReference type="PROSITE" id="PS51450">
    <property type="entry name" value="LRR"/>
    <property type="match status" value="1"/>
</dbReference>
<comment type="caution">
    <text evidence="5">The sequence shown here is derived from an EMBL/GenBank/DDBJ whole genome shotgun (WGS) entry which is preliminary data.</text>
</comment>
<dbReference type="InterPro" id="IPR050333">
    <property type="entry name" value="SLRP"/>
</dbReference>
<keyword evidence="3" id="KW-0677">Repeat</keyword>
<protein>
    <submittedName>
        <fullName evidence="5">Uncharacterized protein</fullName>
    </submittedName>
</protein>
<keyword evidence="6" id="KW-1185">Reference proteome</keyword>
<accession>A0AAE0QT61</accession>
<evidence type="ECO:0000256" key="4">
    <source>
        <dbReference type="ARBA" id="ARBA00023180"/>
    </source>
</evidence>
<evidence type="ECO:0000313" key="5">
    <source>
        <dbReference type="EMBL" id="KAK3531022.1"/>
    </source>
</evidence>
<evidence type="ECO:0000256" key="3">
    <source>
        <dbReference type="ARBA" id="ARBA00022737"/>
    </source>
</evidence>
<organism evidence="5 6">
    <name type="scientific">Hemibagrus guttatus</name>
    <dbReference type="NCBI Taxonomy" id="175788"/>
    <lineage>
        <taxon>Eukaryota</taxon>
        <taxon>Metazoa</taxon>
        <taxon>Chordata</taxon>
        <taxon>Craniata</taxon>
        <taxon>Vertebrata</taxon>
        <taxon>Euteleostomi</taxon>
        <taxon>Actinopterygii</taxon>
        <taxon>Neopterygii</taxon>
        <taxon>Teleostei</taxon>
        <taxon>Ostariophysi</taxon>
        <taxon>Siluriformes</taxon>
        <taxon>Bagridae</taxon>
        <taxon>Hemibagrus</taxon>
    </lineage>
</organism>
<dbReference type="InterPro" id="IPR001611">
    <property type="entry name" value="Leu-rich_rpt"/>
</dbReference>
<dbReference type="InterPro" id="IPR003591">
    <property type="entry name" value="Leu-rich_rpt_typical-subtyp"/>
</dbReference>